<dbReference type="PANTHER" id="PTHR43177">
    <property type="entry name" value="PROTEIN NRFC"/>
    <property type="match status" value="1"/>
</dbReference>
<dbReference type="GO" id="GO:0051539">
    <property type="term" value="F:4 iron, 4 sulfur cluster binding"/>
    <property type="evidence" value="ECO:0007669"/>
    <property type="project" value="UniProtKB-KW"/>
</dbReference>
<evidence type="ECO:0000256" key="1">
    <source>
        <dbReference type="ARBA" id="ARBA00022485"/>
    </source>
</evidence>
<accession>A0A6L7IR97</accession>
<dbReference type="RefSeq" id="WP_160940968.1">
    <property type="nucleotide sequence ID" value="NZ_CP063310.1"/>
</dbReference>
<keyword evidence="2" id="KW-0479">Metal-binding</keyword>
<feature type="domain" description="4Fe-4S ferredoxin-type" evidence="5">
    <location>
        <begin position="92"/>
        <end position="121"/>
    </location>
</feature>
<dbReference type="PROSITE" id="PS00198">
    <property type="entry name" value="4FE4S_FER_1"/>
    <property type="match status" value="1"/>
</dbReference>
<evidence type="ECO:0000313" key="7">
    <source>
        <dbReference type="Proteomes" id="UP000478463"/>
    </source>
</evidence>
<dbReference type="SUPFAM" id="SSF54862">
    <property type="entry name" value="4Fe-4S ferredoxins"/>
    <property type="match status" value="1"/>
</dbReference>
<evidence type="ECO:0000256" key="2">
    <source>
        <dbReference type="ARBA" id="ARBA00022723"/>
    </source>
</evidence>
<sequence length="190" mass="20716">MADKVQYGMVIDTTRCMGCQTCVISCKISNQTPEGLYWGRVRSRDGEIPYQATGTFPDAKLAFRPELCNHCASPACFAKCPAGAIQKREEDGAVVIDEEACIGCGTCALACPYEIPQIDEAAKKASKCNLCYERTAVGEQPWCVLSCPGKARIFGDLNDPNSDVAKYLADKQAVPFHEEFETGSSVYYVL</sequence>
<keyword evidence="3" id="KW-0408">Iron</keyword>
<dbReference type="PANTHER" id="PTHR43177:SF3">
    <property type="entry name" value="PROTEIN NRFC HOMOLOG"/>
    <property type="match status" value="1"/>
</dbReference>
<dbReference type="Proteomes" id="UP000478463">
    <property type="component" value="Chromosome"/>
</dbReference>
<evidence type="ECO:0000256" key="4">
    <source>
        <dbReference type="ARBA" id="ARBA00023014"/>
    </source>
</evidence>
<evidence type="ECO:0000256" key="3">
    <source>
        <dbReference type="ARBA" id="ARBA00023004"/>
    </source>
</evidence>
<evidence type="ECO:0000259" key="5">
    <source>
        <dbReference type="PROSITE" id="PS51379"/>
    </source>
</evidence>
<protein>
    <submittedName>
        <fullName evidence="6">4Fe-4S dicluster domain-containing protein</fullName>
    </submittedName>
</protein>
<dbReference type="Pfam" id="PF13247">
    <property type="entry name" value="Fer4_11"/>
    <property type="match status" value="1"/>
</dbReference>
<dbReference type="InterPro" id="IPR017900">
    <property type="entry name" value="4Fe4S_Fe_S_CS"/>
</dbReference>
<proteinExistence type="predicted"/>
<name>A0A6L7IR97_9ACTN</name>
<keyword evidence="1" id="KW-0004">4Fe-4S</keyword>
<reference evidence="6 7" key="1">
    <citation type="submission" date="2020-10" db="EMBL/GenBank/DDBJ databases">
        <title>Eggerthella sp. nov., isolated from human feces.</title>
        <authorList>
            <person name="Yajun G."/>
        </authorList>
    </citation>
    <scope>NUCLEOTIDE SEQUENCE [LARGE SCALE GENOMIC DNA]</scope>
    <source>
        <strain evidence="6 7">HF-1101</strain>
    </source>
</reference>
<evidence type="ECO:0000313" key="6">
    <source>
        <dbReference type="EMBL" id="QOS68144.1"/>
    </source>
</evidence>
<keyword evidence="4" id="KW-0411">Iron-sulfur</keyword>
<organism evidence="6 7">
    <name type="scientific">Eggerthella guodeyinii</name>
    <dbReference type="NCBI Taxonomy" id="2690837"/>
    <lineage>
        <taxon>Bacteria</taxon>
        <taxon>Bacillati</taxon>
        <taxon>Actinomycetota</taxon>
        <taxon>Coriobacteriia</taxon>
        <taxon>Eggerthellales</taxon>
        <taxon>Eggerthellaceae</taxon>
        <taxon>Eggerthella</taxon>
    </lineage>
</organism>
<dbReference type="Pfam" id="PF12800">
    <property type="entry name" value="Fer4_4"/>
    <property type="match status" value="1"/>
</dbReference>
<dbReference type="AlphaFoldDB" id="A0A6L7IR97"/>
<dbReference type="KEGG" id="egd:GS424_016910"/>
<dbReference type="EMBL" id="CP063310">
    <property type="protein sequence ID" value="QOS68144.1"/>
    <property type="molecule type" value="Genomic_DNA"/>
</dbReference>
<dbReference type="CDD" id="cd10551">
    <property type="entry name" value="PsrB"/>
    <property type="match status" value="1"/>
</dbReference>
<feature type="domain" description="4Fe-4S ferredoxin-type" evidence="5">
    <location>
        <begin position="7"/>
        <end position="36"/>
    </location>
</feature>
<feature type="domain" description="4Fe-4S ferredoxin-type" evidence="5">
    <location>
        <begin position="59"/>
        <end position="90"/>
    </location>
</feature>
<dbReference type="Gene3D" id="3.30.70.20">
    <property type="match status" value="2"/>
</dbReference>
<dbReference type="PROSITE" id="PS51379">
    <property type="entry name" value="4FE4S_FER_2"/>
    <property type="match status" value="3"/>
</dbReference>
<gene>
    <name evidence="6" type="ORF">GS424_016910</name>
</gene>
<dbReference type="InterPro" id="IPR050954">
    <property type="entry name" value="ET_IronSulfur_Cluster-Binding"/>
</dbReference>
<dbReference type="InterPro" id="IPR017896">
    <property type="entry name" value="4Fe4S_Fe-S-bd"/>
</dbReference>
<dbReference type="GO" id="GO:0046872">
    <property type="term" value="F:metal ion binding"/>
    <property type="evidence" value="ECO:0007669"/>
    <property type="project" value="UniProtKB-KW"/>
</dbReference>